<evidence type="ECO:0000256" key="5">
    <source>
        <dbReference type="ARBA" id="ARBA00022723"/>
    </source>
</evidence>
<dbReference type="GO" id="GO:0006289">
    <property type="term" value="P:nucleotide-excision repair"/>
    <property type="evidence" value="ECO:0007669"/>
    <property type="project" value="EnsemblFungi"/>
</dbReference>
<dbReference type="SUPFAM" id="SSF47807">
    <property type="entry name" value="5' to 3' exonuclease, C-terminal subdomain"/>
    <property type="match status" value="1"/>
</dbReference>
<feature type="domain" description="XPG-I" evidence="14">
    <location>
        <begin position="772"/>
        <end position="841"/>
    </location>
</feature>
<evidence type="ECO:0000256" key="7">
    <source>
        <dbReference type="ARBA" id="ARBA00022763"/>
    </source>
</evidence>
<dbReference type="GO" id="GO:0006366">
    <property type="term" value="P:transcription by RNA polymerase II"/>
    <property type="evidence" value="ECO:0007669"/>
    <property type="project" value="EnsemblFungi"/>
</dbReference>
<dbReference type="SMART" id="SM00485">
    <property type="entry name" value="XPGN"/>
    <property type="match status" value="1"/>
</dbReference>
<keyword evidence="10" id="KW-0234">DNA repair</keyword>
<keyword evidence="11" id="KW-0539">Nucleus</keyword>
<evidence type="ECO:0000256" key="1">
    <source>
        <dbReference type="ARBA" id="ARBA00001946"/>
    </source>
</evidence>
<keyword evidence="7" id="KW-0227">DNA damage</keyword>
<comment type="subcellular location">
    <subcellularLocation>
        <location evidence="2">Nucleus</location>
    </subcellularLocation>
</comment>
<dbReference type="PANTHER" id="PTHR16171">
    <property type="entry name" value="DNA REPAIR PROTEIN COMPLEMENTING XP-G CELLS-RELATED"/>
    <property type="match status" value="1"/>
</dbReference>
<evidence type="ECO:0000259" key="15">
    <source>
        <dbReference type="SMART" id="SM00485"/>
    </source>
</evidence>
<dbReference type="InterPro" id="IPR008918">
    <property type="entry name" value="HhH2"/>
</dbReference>
<evidence type="ECO:0000256" key="12">
    <source>
        <dbReference type="SAM" id="Coils"/>
    </source>
</evidence>
<dbReference type="PRINTS" id="PR00066">
    <property type="entry name" value="XRODRMPGMNTG"/>
</dbReference>
<feature type="coiled-coil region" evidence="12">
    <location>
        <begin position="699"/>
        <end position="726"/>
    </location>
</feature>
<keyword evidence="6" id="KW-0255">Endonuclease</keyword>
<dbReference type="RefSeq" id="XP_018986075.1">
    <property type="nucleotide sequence ID" value="XM_019132355.1"/>
</dbReference>
<feature type="domain" description="XPG N-terminal" evidence="15">
    <location>
        <begin position="1"/>
        <end position="98"/>
    </location>
</feature>
<dbReference type="OrthoDB" id="31113at2759"/>
<feature type="compositionally biased region" description="Polar residues" evidence="13">
    <location>
        <begin position="519"/>
        <end position="532"/>
    </location>
</feature>
<feature type="compositionally biased region" description="Basic and acidic residues" evidence="13">
    <location>
        <begin position="1014"/>
        <end position="1027"/>
    </location>
</feature>
<keyword evidence="4" id="KW-0540">Nuclease</keyword>
<dbReference type="SMART" id="SM00484">
    <property type="entry name" value="XPGI"/>
    <property type="match status" value="1"/>
</dbReference>
<dbReference type="FunFam" id="3.40.50.1010:FF:000061">
    <property type="entry name" value="Single-stranded DNA endonuclease (Eurofung)"/>
    <property type="match status" value="1"/>
</dbReference>
<dbReference type="InterPro" id="IPR001044">
    <property type="entry name" value="XPG/Rad2_eukaryotes"/>
</dbReference>
<dbReference type="CDD" id="cd09868">
    <property type="entry name" value="PIN_XPG_RAD2"/>
    <property type="match status" value="2"/>
</dbReference>
<dbReference type="InterPro" id="IPR006085">
    <property type="entry name" value="XPG_DNA_repair_N"/>
</dbReference>
<dbReference type="InterPro" id="IPR006086">
    <property type="entry name" value="XPG-I_dom"/>
</dbReference>
<evidence type="ECO:0000313" key="16">
    <source>
        <dbReference type="EMBL" id="ODQ80747.1"/>
    </source>
</evidence>
<gene>
    <name evidence="16" type="ORF">BABINDRAFT_60810</name>
</gene>
<feature type="region of interest" description="Disordered" evidence="13">
    <location>
        <begin position="357"/>
        <end position="385"/>
    </location>
</feature>
<evidence type="ECO:0000256" key="2">
    <source>
        <dbReference type="ARBA" id="ARBA00004123"/>
    </source>
</evidence>
<dbReference type="InterPro" id="IPR006084">
    <property type="entry name" value="XPG/Rad2"/>
</dbReference>
<dbReference type="PANTHER" id="PTHR16171:SF7">
    <property type="entry name" value="DNA REPAIR PROTEIN RAD2"/>
    <property type="match status" value="1"/>
</dbReference>
<proteinExistence type="inferred from homology"/>
<organism evidence="16 17">
    <name type="scientific">Babjeviella inositovora NRRL Y-12698</name>
    <dbReference type="NCBI Taxonomy" id="984486"/>
    <lineage>
        <taxon>Eukaryota</taxon>
        <taxon>Fungi</taxon>
        <taxon>Dikarya</taxon>
        <taxon>Ascomycota</taxon>
        <taxon>Saccharomycotina</taxon>
        <taxon>Pichiomycetes</taxon>
        <taxon>Serinales incertae sedis</taxon>
        <taxon>Babjeviella</taxon>
    </lineage>
</organism>
<dbReference type="PRINTS" id="PR00853">
    <property type="entry name" value="XPGRADSUPER"/>
</dbReference>
<dbReference type="GO" id="GO:0046872">
    <property type="term" value="F:metal ion binding"/>
    <property type="evidence" value="ECO:0007669"/>
    <property type="project" value="UniProtKB-KW"/>
</dbReference>
<dbReference type="Pfam" id="PF00752">
    <property type="entry name" value="XPG_N"/>
    <property type="match status" value="1"/>
</dbReference>
<evidence type="ECO:0000313" key="17">
    <source>
        <dbReference type="Proteomes" id="UP000094336"/>
    </source>
</evidence>
<sequence>MGVTSLWDIIGPSARPVRLEALSRKRLAVDASIWIYQFLKAVRDKDGRAMKNAHIVGFFRRICKLLYFGILPVFVFDGAVHPLKKKTILERKNRREGQRANAKTTAEKLLAIQLQKLAEKNYILKSPQKNKTSLKKEVSMHPIPYRDTAPMVYFEDLVNHQKQENANSHLPTDEEPPNMDLKKPFRKVDEYQLPEIDGFRTSLSDTRVLTEQEYTELTAVLDDHIDGIDLRTVDPSSQEFAELRLETQYMILSNLRIRSRLRMGFSKTQLETLFPNSMDFSRFQIQMVQKRNYLTQRLMSAAGMDSGVAADGTQSRRIAGEKDRSYMLHRVDNGYALSIDSEAGTSTGNAIVLDEVKEEEEESDIDWEDVPTEPGPQKPATDLFDSGSNLLDANSGSLYALSNPVLDAFHDVDAQLHRRRLYQQDLELSATLLQSEVEAIDKVEMEHVIELSKQDLLRKLSKLQMLKSDAFELVAQPVVLQGDLKCDPAPAFSFGASSLFGSRPTLAVPKTDFEIPQLSTDANEKPTPTTPHRNVADKPVKAPPPTMPSWFDNSLSFNPYSDYNMTVADKPQLSETADELAGLVSWEKVESYLNDERNHRDFRDGELHRNIKSESVKGASNTQLQIAQSNYETIARATATDMPIPIDERGRKQEDSIKATEHLLNRPESTDIKVNTDTPQNVSTTISSPLVPDSADFDYEFSDNELMDLEVQLQNEEAAYDTFRTTLNPNTSTISSTAITNLDLLHEQRKAQLRDSDSPTQTMILDVQELLMRFGIPFITAPTEAESQCCELLKLGLVDGIVTDDSDVFLFGGDTVYRNMFSDGKYVECYFMSDIERDVGLTQANLINLALLLGSDYTEGLKGVGKVMAMEILAEFASTGEGDDTGPLVNFRNWWRDIQNGRQVEDEPTVIRKKLKKVFQKLHLHLTDSFPPKEVAQAYLFPEVDHDKAAFKWGTPDLDRLRTFLMYNAGWSQAKVDEVLVPLIKDINKKKTEGVQSTLGEFYPREVISRKEISRGKRLKQATDKLSKKQKKS</sequence>
<dbReference type="GeneID" id="30150208"/>
<feature type="compositionally biased region" description="Acidic residues" evidence="13">
    <location>
        <begin position="357"/>
        <end position="371"/>
    </location>
</feature>
<dbReference type="Pfam" id="PF00867">
    <property type="entry name" value="XPG_I"/>
    <property type="match status" value="1"/>
</dbReference>
<dbReference type="Gene3D" id="1.10.150.20">
    <property type="entry name" value="5' to 3' exonuclease, C-terminal subdomain"/>
    <property type="match status" value="1"/>
</dbReference>
<dbReference type="InterPro" id="IPR029060">
    <property type="entry name" value="PIN-like_dom_sf"/>
</dbReference>
<feature type="region of interest" description="Disordered" evidence="13">
    <location>
        <begin position="1014"/>
        <end position="1033"/>
    </location>
</feature>
<evidence type="ECO:0000256" key="11">
    <source>
        <dbReference type="ARBA" id="ARBA00023242"/>
    </source>
</evidence>
<keyword evidence="5" id="KW-0479">Metal-binding</keyword>
<dbReference type="AlphaFoldDB" id="A0A1E3QUW4"/>
<keyword evidence="17" id="KW-1185">Reference proteome</keyword>
<comment type="cofactor">
    <cofactor evidence="1">
        <name>Mg(2+)</name>
        <dbReference type="ChEBI" id="CHEBI:18420"/>
    </cofactor>
</comment>
<dbReference type="EMBL" id="KV454429">
    <property type="protein sequence ID" value="ODQ80747.1"/>
    <property type="molecule type" value="Genomic_DNA"/>
</dbReference>
<keyword evidence="8" id="KW-0378">Hydrolase</keyword>
<dbReference type="InterPro" id="IPR036279">
    <property type="entry name" value="5-3_exonuclease_C_sf"/>
</dbReference>
<evidence type="ECO:0000256" key="8">
    <source>
        <dbReference type="ARBA" id="ARBA00022801"/>
    </source>
</evidence>
<evidence type="ECO:0000256" key="3">
    <source>
        <dbReference type="ARBA" id="ARBA00005283"/>
    </source>
</evidence>
<evidence type="ECO:0000256" key="4">
    <source>
        <dbReference type="ARBA" id="ARBA00022722"/>
    </source>
</evidence>
<dbReference type="Gene3D" id="3.40.50.1010">
    <property type="entry name" value="5'-nuclease"/>
    <property type="match status" value="2"/>
</dbReference>
<evidence type="ECO:0000256" key="6">
    <source>
        <dbReference type="ARBA" id="ARBA00022759"/>
    </source>
</evidence>
<dbReference type="GO" id="GO:0000112">
    <property type="term" value="C:nucleotide-excision repair factor 3 complex"/>
    <property type="evidence" value="ECO:0007669"/>
    <property type="project" value="EnsemblFungi"/>
</dbReference>
<reference evidence="17" key="1">
    <citation type="submission" date="2016-05" db="EMBL/GenBank/DDBJ databases">
        <title>Comparative genomics of biotechnologically important yeasts.</title>
        <authorList>
            <consortium name="DOE Joint Genome Institute"/>
            <person name="Riley R."/>
            <person name="Haridas S."/>
            <person name="Wolfe K.H."/>
            <person name="Lopes M.R."/>
            <person name="Hittinger C.T."/>
            <person name="Goker M."/>
            <person name="Salamov A."/>
            <person name="Wisecaver J."/>
            <person name="Long T.M."/>
            <person name="Aerts A.L."/>
            <person name="Barry K."/>
            <person name="Choi C."/>
            <person name="Clum A."/>
            <person name="Coughlan A.Y."/>
            <person name="Deshpande S."/>
            <person name="Douglass A.P."/>
            <person name="Hanson S.J."/>
            <person name="Klenk H.-P."/>
            <person name="Labutti K."/>
            <person name="Lapidus A."/>
            <person name="Lindquist E."/>
            <person name="Lipzen A."/>
            <person name="Meier-Kolthoff J.P."/>
            <person name="Ohm R.A."/>
            <person name="Otillar R.P."/>
            <person name="Pangilinan J."/>
            <person name="Peng Y."/>
            <person name="Rokas A."/>
            <person name="Rosa C.A."/>
            <person name="Scheuner C."/>
            <person name="Sibirny A.A."/>
            <person name="Slot J.C."/>
            <person name="Stielow J.B."/>
            <person name="Sun H."/>
            <person name="Kurtzman C.P."/>
            <person name="Blackwell M."/>
            <person name="Grigoriev I.V."/>
            <person name="Jeffries T.W."/>
        </authorList>
    </citation>
    <scope>NUCLEOTIDE SEQUENCE [LARGE SCALE GENOMIC DNA]</scope>
    <source>
        <strain evidence="17">NRRL Y-12698</strain>
    </source>
</reference>
<keyword evidence="12" id="KW-0175">Coiled coil</keyword>
<dbReference type="GO" id="GO:0003697">
    <property type="term" value="F:single-stranded DNA binding"/>
    <property type="evidence" value="ECO:0007669"/>
    <property type="project" value="InterPro"/>
</dbReference>
<dbReference type="SMART" id="SM00279">
    <property type="entry name" value="HhH2"/>
    <property type="match status" value="1"/>
</dbReference>
<dbReference type="InterPro" id="IPR019974">
    <property type="entry name" value="XPG_CS"/>
</dbReference>
<keyword evidence="9" id="KW-0460">Magnesium</keyword>
<comment type="similarity">
    <text evidence="3">Belongs to the XPG/RAD2 endonuclease family. XPG subfamily.</text>
</comment>
<dbReference type="GO" id="GO:0000014">
    <property type="term" value="F:single-stranded DNA endodeoxyribonuclease activity"/>
    <property type="evidence" value="ECO:0007669"/>
    <property type="project" value="EnsemblFungi"/>
</dbReference>
<evidence type="ECO:0000256" key="9">
    <source>
        <dbReference type="ARBA" id="ARBA00022842"/>
    </source>
</evidence>
<protein>
    <submittedName>
        <fullName evidence="16">Uncharacterized protein</fullName>
    </submittedName>
</protein>
<accession>A0A1E3QUW4</accession>
<evidence type="ECO:0000256" key="13">
    <source>
        <dbReference type="SAM" id="MobiDB-lite"/>
    </source>
</evidence>
<evidence type="ECO:0000256" key="10">
    <source>
        <dbReference type="ARBA" id="ARBA00023204"/>
    </source>
</evidence>
<dbReference type="STRING" id="984486.A0A1E3QUW4"/>
<name>A0A1E3QUW4_9ASCO</name>
<dbReference type="Proteomes" id="UP000094336">
    <property type="component" value="Unassembled WGS sequence"/>
</dbReference>
<dbReference type="PROSITE" id="PS00842">
    <property type="entry name" value="XPG_2"/>
    <property type="match status" value="1"/>
</dbReference>
<dbReference type="SUPFAM" id="SSF88723">
    <property type="entry name" value="PIN domain-like"/>
    <property type="match status" value="1"/>
</dbReference>
<feature type="region of interest" description="Disordered" evidence="13">
    <location>
        <begin position="519"/>
        <end position="542"/>
    </location>
</feature>
<evidence type="ECO:0000259" key="14">
    <source>
        <dbReference type="SMART" id="SM00484"/>
    </source>
</evidence>